<gene>
    <name evidence="1" type="ORF">J4Q44_G00379890</name>
</gene>
<dbReference type="PANTHER" id="PTHR12106:SF9">
    <property type="entry name" value="VPS10 DOMAIN-CONTAINING RECEPTOR SORCS2"/>
    <property type="match status" value="1"/>
</dbReference>
<proteinExistence type="predicted"/>
<accession>A0AAN8Q5B4</accession>
<dbReference type="Proteomes" id="UP001356427">
    <property type="component" value="Unassembled WGS sequence"/>
</dbReference>
<organism evidence="1 2">
    <name type="scientific">Coregonus suidteri</name>
    <dbReference type="NCBI Taxonomy" id="861788"/>
    <lineage>
        <taxon>Eukaryota</taxon>
        <taxon>Metazoa</taxon>
        <taxon>Chordata</taxon>
        <taxon>Craniata</taxon>
        <taxon>Vertebrata</taxon>
        <taxon>Euteleostomi</taxon>
        <taxon>Actinopterygii</taxon>
        <taxon>Neopterygii</taxon>
        <taxon>Teleostei</taxon>
        <taxon>Protacanthopterygii</taxon>
        <taxon>Salmoniformes</taxon>
        <taxon>Salmonidae</taxon>
        <taxon>Coregoninae</taxon>
        <taxon>Coregonus</taxon>
    </lineage>
</organism>
<dbReference type="InterPro" id="IPR050310">
    <property type="entry name" value="VPS10-sortilin"/>
</dbReference>
<evidence type="ECO:0000313" key="1">
    <source>
        <dbReference type="EMBL" id="KAK6292204.1"/>
    </source>
</evidence>
<dbReference type="EMBL" id="JAGTTL010000039">
    <property type="protein sequence ID" value="KAK6292204.1"/>
    <property type="molecule type" value="Genomic_DNA"/>
</dbReference>
<protein>
    <recommendedName>
        <fullName evidence="3">Sortilin N-terminal domain-containing protein</fullName>
    </recommendedName>
</protein>
<dbReference type="PANTHER" id="PTHR12106">
    <property type="entry name" value="SORTILIN RELATED"/>
    <property type="match status" value="1"/>
</dbReference>
<dbReference type="GO" id="GO:0016020">
    <property type="term" value="C:membrane"/>
    <property type="evidence" value="ECO:0007669"/>
    <property type="project" value="TreeGrafter"/>
</dbReference>
<sequence length="194" mass="20896">MSAIGLMARSMVSLRPKGIVSAHLCLAVVIASAWMSLMRPVRCDSGVLHRSDGDRMLDSGGVVGIDGGEEVFGPGLGDNDGNAGDVESPRFRRALSQGKVSLLSSSFVLKGDATHNQAMVHWTGENSSVILILTKYYHGDSSKVLESSLWRSSDYGTTYGKLNLMPGTTIVVSNFYICPTNKKKRVKDHTTKTC</sequence>
<reference evidence="1 2" key="1">
    <citation type="submission" date="2021-04" db="EMBL/GenBank/DDBJ databases">
        <authorList>
            <person name="De Guttry C."/>
            <person name="Zahm M."/>
            <person name="Klopp C."/>
            <person name="Cabau C."/>
            <person name="Louis A."/>
            <person name="Berthelot C."/>
            <person name="Parey E."/>
            <person name="Roest Crollius H."/>
            <person name="Montfort J."/>
            <person name="Robinson-Rechavi M."/>
            <person name="Bucao C."/>
            <person name="Bouchez O."/>
            <person name="Gislard M."/>
            <person name="Lluch J."/>
            <person name="Milhes M."/>
            <person name="Lampietro C."/>
            <person name="Lopez Roques C."/>
            <person name="Donnadieu C."/>
            <person name="Braasch I."/>
            <person name="Desvignes T."/>
            <person name="Postlethwait J."/>
            <person name="Bobe J."/>
            <person name="Wedekind C."/>
            <person name="Guiguen Y."/>
        </authorList>
    </citation>
    <scope>NUCLEOTIDE SEQUENCE [LARGE SCALE GENOMIC DNA]</scope>
    <source>
        <strain evidence="1">Cs_M1</strain>
        <tissue evidence="1">Blood</tissue>
    </source>
</reference>
<evidence type="ECO:0008006" key="3">
    <source>
        <dbReference type="Google" id="ProtNLM"/>
    </source>
</evidence>
<comment type="caution">
    <text evidence="1">The sequence shown here is derived from an EMBL/GenBank/DDBJ whole genome shotgun (WGS) entry which is preliminary data.</text>
</comment>
<dbReference type="AlphaFoldDB" id="A0AAN8Q5B4"/>
<name>A0AAN8Q5B4_9TELE</name>
<keyword evidence="2" id="KW-1185">Reference proteome</keyword>
<evidence type="ECO:0000313" key="2">
    <source>
        <dbReference type="Proteomes" id="UP001356427"/>
    </source>
</evidence>